<dbReference type="EMBL" id="QWET01000042">
    <property type="protein sequence ID" value="RIH62749.1"/>
    <property type="molecule type" value="Genomic_DNA"/>
</dbReference>
<dbReference type="Proteomes" id="UP000266441">
    <property type="component" value="Unassembled WGS sequence"/>
</dbReference>
<keyword evidence="1" id="KW-0732">Signal</keyword>
<evidence type="ECO:0000313" key="3">
    <source>
        <dbReference type="Proteomes" id="UP000266441"/>
    </source>
</evidence>
<proteinExistence type="predicted"/>
<accession>A0A399CRZ5</accession>
<comment type="caution">
    <text evidence="2">The sequence shown here is derived from an EMBL/GenBank/DDBJ whole genome shotgun (WGS) entry which is preliminary data.</text>
</comment>
<dbReference type="SUPFAM" id="SSF56925">
    <property type="entry name" value="OMPA-like"/>
    <property type="match status" value="1"/>
</dbReference>
<organism evidence="2 3">
    <name type="scientific">Mariniphaga sediminis</name>
    <dbReference type="NCBI Taxonomy" id="1628158"/>
    <lineage>
        <taxon>Bacteria</taxon>
        <taxon>Pseudomonadati</taxon>
        <taxon>Bacteroidota</taxon>
        <taxon>Bacteroidia</taxon>
        <taxon>Marinilabiliales</taxon>
        <taxon>Prolixibacteraceae</taxon>
        <taxon>Mariniphaga</taxon>
    </lineage>
</organism>
<name>A0A399CRZ5_9BACT</name>
<protein>
    <recommendedName>
        <fullName evidence="4">Outer membrane protein beta-barrel domain-containing protein</fullName>
    </recommendedName>
</protein>
<reference evidence="2 3" key="1">
    <citation type="journal article" date="2015" name="Int. J. Syst. Evol. Microbiol.">
        <title>Mariniphaga sediminis sp. nov., isolated from coastal sediment.</title>
        <authorList>
            <person name="Wang F.Q."/>
            <person name="Shen Q.Y."/>
            <person name="Chen G.J."/>
            <person name="Du Z.J."/>
        </authorList>
    </citation>
    <scope>NUCLEOTIDE SEQUENCE [LARGE SCALE GENOMIC DNA]</scope>
    <source>
        <strain evidence="2 3">SY21</strain>
    </source>
</reference>
<feature type="chain" id="PRO_5017452008" description="Outer membrane protein beta-barrel domain-containing protein" evidence="1">
    <location>
        <begin position="28"/>
        <end position="203"/>
    </location>
</feature>
<dbReference type="InterPro" id="IPR011250">
    <property type="entry name" value="OMP/PagP_B-barrel"/>
</dbReference>
<evidence type="ECO:0000256" key="1">
    <source>
        <dbReference type="SAM" id="SignalP"/>
    </source>
</evidence>
<sequence>MIKKNKIMRKLIPASAILLLLCFTTFGQENRVTISAGYPINLTNHWLVDKWEKPICFDLNFDHTKNYLLIGGGLSYSKADVSWFRYYDSDMNTISSLTPYLRFGIYLDKKIASFIPHLDLGYSALITDIEIYNGDKGGFYSAIGLDCNFNLTDNIQLGVGANYNMTFLKINFNYEGAIQYDFIPIEDETMKSLSMNLNLAYRF</sequence>
<evidence type="ECO:0000313" key="2">
    <source>
        <dbReference type="EMBL" id="RIH62749.1"/>
    </source>
</evidence>
<keyword evidence="3" id="KW-1185">Reference proteome</keyword>
<evidence type="ECO:0008006" key="4">
    <source>
        <dbReference type="Google" id="ProtNLM"/>
    </source>
</evidence>
<dbReference type="AlphaFoldDB" id="A0A399CRZ5"/>
<gene>
    <name evidence="2" type="ORF">D1164_23310</name>
</gene>
<feature type="signal peptide" evidence="1">
    <location>
        <begin position="1"/>
        <end position="27"/>
    </location>
</feature>